<comment type="caution">
    <text evidence="2">The sequence shown here is derived from an EMBL/GenBank/DDBJ whole genome shotgun (WGS) entry which is preliminary data.</text>
</comment>
<dbReference type="RefSeq" id="WP_020820926.1">
    <property type="nucleotide sequence ID" value="NZ_JANF02000048.1"/>
</dbReference>
<evidence type="ECO:0000313" key="3">
    <source>
        <dbReference type="Proteomes" id="UP000028135"/>
    </source>
</evidence>
<proteinExistence type="predicted"/>
<organism evidence="2 3">
    <name type="scientific">Sphingobium indicum F2</name>
    <dbReference type="NCBI Taxonomy" id="1450518"/>
    <lineage>
        <taxon>Bacteria</taxon>
        <taxon>Pseudomonadati</taxon>
        <taxon>Pseudomonadota</taxon>
        <taxon>Alphaproteobacteria</taxon>
        <taxon>Sphingomonadales</taxon>
        <taxon>Sphingomonadaceae</taxon>
        <taxon>Sphingobium</taxon>
    </lineage>
</organism>
<gene>
    <name evidence="2" type="ORF">AL00_09435</name>
</gene>
<dbReference type="Proteomes" id="UP000028135">
    <property type="component" value="Unassembled WGS sequence"/>
</dbReference>
<evidence type="ECO:0000313" key="2">
    <source>
        <dbReference type="EMBL" id="KER36686.1"/>
    </source>
</evidence>
<name>A0A8E0WSN4_9SPHN</name>
<reference evidence="2 3" key="1">
    <citation type="submission" date="2014-05" db="EMBL/GenBank/DDBJ databases">
        <title>Genome Announcement of Sphingobium lucknowense F2.</title>
        <authorList>
            <person name="Lal R."/>
            <person name="Negi V."/>
            <person name="Lata P."/>
            <person name="Sangwan N."/>
            <person name="Gupta S.K."/>
            <person name="Rao D.L.N."/>
            <person name="Das S."/>
        </authorList>
    </citation>
    <scope>NUCLEOTIDE SEQUENCE [LARGE SCALE GENOMIC DNA]</scope>
    <source>
        <strain evidence="2 3">F2</strain>
    </source>
</reference>
<accession>A0A8E0WSN4</accession>
<sequence length="90" mass="10628">MLDDSRLREHARQAGWKFRWRTWRKGTHWYAEARAWKDGKPVGWFGTSTLDGEQVALDHVTMLLIRGHRQPQPYPLNLMDQRQQGKGGRT</sequence>
<protein>
    <submittedName>
        <fullName evidence="2">Uncharacterized protein</fullName>
    </submittedName>
</protein>
<evidence type="ECO:0000256" key="1">
    <source>
        <dbReference type="SAM" id="MobiDB-lite"/>
    </source>
</evidence>
<feature type="region of interest" description="Disordered" evidence="1">
    <location>
        <begin position="71"/>
        <end position="90"/>
    </location>
</feature>
<dbReference type="AlphaFoldDB" id="A0A8E0WSN4"/>
<dbReference type="EMBL" id="JANF02000048">
    <property type="protein sequence ID" value="KER36686.1"/>
    <property type="molecule type" value="Genomic_DNA"/>
</dbReference>